<feature type="compositionally biased region" description="Polar residues" evidence="2">
    <location>
        <begin position="124"/>
        <end position="139"/>
    </location>
</feature>
<keyword evidence="5" id="KW-1185">Reference proteome</keyword>
<dbReference type="PANTHER" id="PTHR31017">
    <property type="entry name" value="LATE SECRETORY PATHWAY PROTEIN AVL9-RELATED"/>
    <property type="match status" value="1"/>
</dbReference>
<accession>A0ABR3JZV1</accession>
<dbReference type="InterPro" id="IPR037516">
    <property type="entry name" value="Tripartite_DENN"/>
</dbReference>
<evidence type="ECO:0000313" key="5">
    <source>
        <dbReference type="Proteomes" id="UP001556367"/>
    </source>
</evidence>
<sequence>MAFSLQTAPDPLHTRDYNDHDDDNDNDTASQRSISLSSPTTSPRESASFQIPISPRSSSNRESNPYTVQTDLSSERDDYSLYAQSHTSDHNGPESPTTSAAPSVYEREDIKPTPLPTYPPSTPNRGDTASIASFASGSSRKARPESMLMNLPEGSLILGIGLVDFNHLVGPRIEYSQGDIFEDEEVVKILPFLALPDGAHLSAEDYSYFHLVPSGRNPTTVFGISCNQQIAASELLVKHPDVTRSTVQKAVVILASKPVFGPIRDKLGVVTSALFAQRDFSEVGILGDFYASLEAPLRSQLTESGLYMGTNLYGSFDEVGAALY</sequence>
<feature type="region of interest" description="Disordered" evidence="2">
    <location>
        <begin position="1"/>
        <end position="145"/>
    </location>
</feature>
<dbReference type="PANTHER" id="PTHR31017:SF1">
    <property type="entry name" value="LATE SECRETORY PATHWAY PROTEIN AVL9 HOMOLOG"/>
    <property type="match status" value="1"/>
</dbReference>
<name>A0ABR3JZV1_9AGAR</name>
<proteinExistence type="inferred from homology"/>
<evidence type="ECO:0000259" key="3">
    <source>
        <dbReference type="PROSITE" id="PS50211"/>
    </source>
</evidence>
<protein>
    <recommendedName>
        <fullName evidence="3">UDENN domain-containing protein</fullName>
    </recommendedName>
</protein>
<evidence type="ECO:0000256" key="1">
    <source>
        <dbReference type="ARBA" id="ARBA00038178"/>
    </source>
</evidence>
<gene>
    <name evidence="4" type="ORF">HGRIS_006404</name>
</gene>
<feature type="compositionally biased region" description="Pro residues" evidence="2">
    <location>
        <begin position="113"/>
        <end position="122"/>
    </location>
</feature>
<feature type="compositionally biased region" description="Low complexity" evidence="2">
    <location>
        <begin position="51"/>
        <end position="64"/>
    </location>
</feature>
<dbReference type="PROSITE" id="PS50211">
    <property type="entry name" value="DENN"/>
    <property type="match status" value="1"/>
</dbReference>
<dbReference type="EMBL" id="JASNQZ010000001">
    <property type="protein sequence ID" value="KAL0961459.1"/>
    <property type="molecule type" value="Genomic_DNA"/>
</dbReference>
<dbReference type="Proteomes" id="UP001556367">
    <property type="component" value="Unassembled WGS sequence"/>
</dbReference>
<feature type="domain" description="UDENN" evidence="3">
    <location>
        <begin position="158"/>
        <end position="324"/>
    </location>
</feature>
<feature type="compositionally biased region" description="Polar residues" evidence="2">
    <location>
        <begin position="28"/>
        <end position="49"/>
    </location>
</feature>
<dbReference type="InterPro" id="IPR051731">
    <property type="entry name" value="DENND11/AVL9_GEFs"/>
</dbReference>
<reference evidence="5" key="1">
    <citation type="submission" date="2024-06" db="EMBL/GenBank/DDBJ databases">
        <title>Multi-omics analyses provide insights into the biosynthesis of the anticancer antibiotic pleurotin in Hohenbuehelia grisea.</title>
        <authorList>
            <person name="Weaver J.A."/>
            <person name="Alberti F."/>
        </authorList>
    </citation>
    <scope>NUCLEOTIDE SEQUENCE [LARGE SCALE GENOMIC DNA]</scope>
    <source>
        <strain evidence="5">T-177</strain>
    </source>
</reference>
<evidence type="ECO:0000256" key="2">
    <source>
        <dbReference type="SAM" id="MobiDB-lite"/>
    </source>
</evidence>
<comment type="similarity">
    <text evidence="1">Belongs to the AVL9 family.</text>
</comment>
<dbReference type="Pfam" id="PF09794">
    <property type="entry name" value="Avl9"/>
    <property type="match status" value="1"/>
</dbReference>
<dbReference type="InterPro" id="IPR018307">
    <property type="entry name" value="ABL9/DENND6_dom"/>
</dbReference>
<comment type="caution">
    <text evidence="4">The sequence shown here is derived from an EMBL/GenBank/DDBJ whole genome shotgun (WGS) entry which is preliminary data.</text>
</comment>
<evidence type="ECO:0000313" key="4">
    <source>
        <dbReference type="EMBL" id="KAL0961459.1"/>
    </source>
</evidence>
<organism evidence="4 5">
    <name type="scientific">Hohenbuehelia grisea</name>
    <dbReference type="NCBI Taxonomy" id="104357"/>
    <lineage>
        <taxon>Eukaryota</taxon>
        <taxon>Fungi</taxon>
        <taxon>Dikarya</taxon>
        <taxon>Basidiomycota</taxon>
        <taxon>Agaricomycotina</taxon>
        <taxon>Agaricomycetes</taxon>
        <taxon>Agaricomycetidae</taxon>
        <taxon>Agaricales</taxon>
        <taxon>Pleurotineae</taxon>
        <taxon>Pleurotaceae</taxon>
        <taxon>Hohenbuehelia</taxon>
    </lineage>
</organism>